<keyword evidence="2" id="KW-1185">Reference proteome</keyword>
<name>A0A165DEX4_EXIGL</name>
<evidence type="ECO:0000313" key="2">
    <source>
        <dbReference type="Proteomes" id="UP000077266"/>
    </source>
</evidence>
<protein>
    <recommendedName>
        <fullName evidence="3">Fungal N-terminal domain-containing protein</fullName>
    </recommendedName>
</protein>
<dbReference type="PANTHER" id="PTHR38886">
    <property type="entry name" value="SESA DOMAIN-CONTAINING PROTEIN"/>
    <property type="match status" value="1"/>
</dbReference>
<reference evidence="1 2" key="1">
    <citation type="journal article" date="2016" name="Mol. Biol. Evol.">
        <title>Comparative Genomics of Early-Diverging Mushroom-Forming Fungi Provides Insights into the Origins of Lignocellulose Decay Capabilities.</title>
        <authorList>
            <person name="Nagy L.G."/>
            <person name="Riley R."/>
            <person name="Tritt A."/>
            <person name="Adam C."/>
            <person name="Daum C."/>
            <person name="Floudas D."/>
            <person name="Sun H."/>
            <person name="Yadav J.S."/>
            <person name="Pangilinan J."/>
            <person name="Larsson K.H."/>
            <person name="Matsuura K."/>
            <person name="Barry K."/>
            <person name="Labutti K."/>
            <person name="Kuo R."/>
            <person name="Ohm R.A."/>
            <person name="Bhattacharya S.S."/>
            <person name="Shirouzu T."/>
            <person name="Yoshinaga Y."/>
            <person name="Martin F.M."/>
            <person name="Grigoriev I.V."/>
            <person name="Hibbett D.S."/>
        </authorList>
    </citation>
    <scope>NUCLEOTIDE SEQUENCE [LARGE SCALE GENOMIC DNA]</scope>
    <source>
        <strain evidence="1 2">HHB12029</strain>
    </source>
</reference>
<dbReference type="Proteomes" id="UP000077266">
    <property type="component" value="Unassembled WGS sequence"/>
</dbReference>
<organism evidence="1 2">
    <name type="scientific">Exidia glandulosa HHB12029</name>
    <dbReference type="NCBI Taxonomy" id="1314781"/>
    <lineage>
        <taxon>Eukaryota</taxon>
        <taxon>Fungi</taxon>
        <taxon>Dikarya</taxon>
        <taxon>Basidiomycota</taxon>
        <taxon>Agaricomycotina</taxon>
        <taxon>Agaricomycetes</taxon>
        <taxon>Auriculariales</taxon>
        <taxon>Exidiaceae</taxon>
        <taxon>Exidia</taxon>
    </lineage>
</organism>
<dbReference type="InParanoid" id="A0A165DEX4"/>
<evidence type="ECO:0008006" key="3">
    <source>
        <dbReference type="Google" id="ProtNLM"/>
    </source>
</evidence>
<dbReference type="PANTHER" id="PTHR38886:SF1">
    <property type="entry name" value="NACHT-NTPASE AND P-LOOP NTPASES N-TERMINAL DOMAIN-CONTAINING PROTEIN"/>
    <property type="match status" value="1"/>
</dbReference>
<dbReference type="AlphaFoldDB" id="A0A165DEX4"/>
<evidence type="ECO:0000313" key="1">
    <source>
        <dbReference type="EMBL" id="KZV84390.1"/>
    </source>
</evidence>
<dbReference type="OrthoDB" id="3271094at2759"/>
<accession>A0A165DEX4</accession>
<gene>
    <name evidence="1" type="ORF">EXIGLDRAFT_290589</name>
</gene>
<sequence length="196" mass="21568">MPIAAFTFGSFGDITAILQLAWAIRQSLSETGGAVAQVQMLITDIDTFTRALQQIKSALETRASVPGDLMNGIALALEQCFKLLLRVKQRIDAYNSRITGAVGVGVLRHYWAAVAWEILGGKNEVDALRKRLSEQVEVIQTLLAAAHRCVLRYCSSCRLKLEHCIVRTSTRFAGLQQHTVRSSTTSGRTLKVHIAM</sequence>
<dbReference type="EMBL" id="KV426227">
    <property type="protein sequence ID" value="KZV84390.1"/>
    <property type="molecule type" value="Genomic_DNA"/>
</dbReference>
<proteinExistence type="predicted"/>